<sequence length="87" mass="9187">MAMGELLQLAPAWANQSRLPTPRLVVRAASLSTTRRTGRVPGCPIPDPIPDPMSVAVSTSAASLTSLTSLTIGMAWLALDRRPSPHV</sequence>
<dbReference type="EMBL" id="JAQQWP010000009">
    <property type="protein sequence ID" value="KAK8100668.1"/>
    <property type="molecule type" value="Genomic_DNA"/>
</dbReference>
<name>A0AAW0QBV0_9PEZI</name>
<accession>A0AAW0QBV0</accession>
<dbReference type="Proteomes" id="UP001392437">
    <property type="component" value="Unassembled WGS sequence"/>
</dbReference>
<reference evidence="1 2" key="1">
    <citation type="submission" date="2023-01" db="EMBL/GenBank/DDBJ databases">
        <title>Analysis of 21 Apiospora genomes using comparative genomics revels a genus with tremendous synthesis potential of carbohydrate active enzymes and secondary metabolites.</title>
        <authorList>
            <person name="Sorensen T."/>
        </authorList>
    </citation>
    <scope>NUCLEOTIDE SEQUENCE [LARGE SCALE GENOMIC DNA]</scope>
    <source>
        <strain evidence="1 2">CBS 117206</strain>
    </source>
</reference>
<proteinExistence type="predicted"/>
<evidence type="ECO:0000313" key="1">
    <source>
        <dbReference type="EMBL" id="KAK8100668.1"/>
    </source>
</evidence>
<evidence type="ECO:0000313" key="2">
    <source>
        <dbReference type="Proteomes" id="UP001392437"/>
    </source>
</evidence>
<gene>
    <name evidence="1" type="ORF">PG999_011042</name>
</gene>
<comment type="caution">
    <text evidence="1">The sequence shown here is derived from an EMBL/GenBank/DDBJ whole genome shotgun (WGS) entry which is preliminary data.</text>
</comment>
<protein>
    <submittedName>
        <fullName evidence="1">Uncharacterized protein</fullName>
    </submittedName>
</protein>
<dbReference type="AlphaFoldDB" id="A0AAW0QBV0"/>
<keyword evidence="2" id="KW-1185">Reference proteome</keyword>
<organism evidence="1 2">
    <name type="scientific">Apiospora kogelbergensis</name>
    <dbReference type="NCBI Taxonomy" id="1337665"/>
    <lineage>
        <taxon>Eukaryota</taxon>
        <taxon>Fungi</taxon>
        <taxon>Dikarya</taxon>
        <taxon>Ascomycota</taxon>
        <taxon>Pezizomycotina</taxon>
        <taxon>Sordariomycetes</taxon>
        <taxon>Xylariomycetidae</taxon>
        <taxon>Amphisphaeriales</taxon>
        <taxon>Apiosporaceae</taxon>
        <taxon>Apiospora</taxon>
    </lineage>
</organism>